<comment type="catalytic activity">
    <reaction evidence="2">
        <text>[phosphate](n) + ATP = [phosphate](n+1) + ADP</text>
        <dbReference type="Rhea" id="RHEA:19573"/>
        <dbReference type="Rhea" id="RHEA-COMP:9859"/>
        <dbReference type="Rhea" id="RHEA-COMP:14280"/>
        <dbReference type="ChEBI" id="CHEBI:16838"/>
        <dbReference type="ChEBI" id="CHEBI:30616"/>
        <dbReference type="ChEBI" id="CHEBI:456216"/>
    </reaction>
    <physiologicalReaction direction="right-to-left" evidence="2">
        <dbReference type="Rhea" id="RHEA:19575"/>
    </physiologicalReaction>
</comment>
<dbReference type="PANTHER" id="PTHR34383">
    <property type="entry name" value="POLYPHOSPHATE:AMP PHOSPHOTRANSFERASE-RELATED"/>
    <property type="match status" value="1"/>
</dbReference>
<evidence type="ECO:0000259" key="3">
    <source>
        <dbReference type="Pfam" id="PF03976"/>
    </source>
</evidence>
<keyword evidence="1" id="KW-0066">ATP synthesis</keyword>
<sequence>MEAIRRDLADSCDEEPGLGLEEERLDRLAADHGGAPPGRLDRKVHVRERLRLQHELVPRQDWVQDRKLRVVVLLEGRDSGGKGGVIERITQSLNPRVCRVAALPAPSEHERTRWYFQRYVSHLPLPPRWSGRARPDRGAESGRGVVILSRWRGYSAAMAKRPMTLDLFTTLDIVDDDVSAVVDAYLADPTPGSVAFGDGFRIDPAAAVASHPFARTLIDQPWADAGLRRAAIRAAILLAEPERA</sequence>
<gene>
    <name evidence="4" type="ORF">ABIC20_002701</name>
</gene>
<accession>A0ABV2NFX1</accession>
<dbReference type="Pfam" id="PF03976">
    <property type="entry name" value="PPK2"/>
    <property type="match status" value="1"/>
</dbReference>
<evidence type="ECO:0000256" key="1">
    <source>
        <dbReference type="ARBA" id="ARBA00023310"/>
    </source>
</evidence>
<dbReference type="Proteomes" id="UP001549119">
    <property type="component" value="Unassembled WGS sequence"/>
</dbReference>
<protein>
    <recommendedName>
        <fullName evidence="3">Polyphosphate kinase-2-related domain-containing protein</fullName>
    </recommendedName>
</protein>
<reference evidence="4 5" key="1">
    <citation type="submission" date="2024-06" db="EMBL/GenBank/DDBJ databases">
        <title>Genomics of switchgrass bacterial isolates.</title>
        <authorList>
            <person name="Shade A."/>
        </authorList>
    </citation>
    <scope>NUCLEOTIDE SEQUENCE [LARGE SCALE GENOMIC DNA]</scope>
    <source>
        <strain evidence="4 5">PvP084</strain>
    </source>
</reference>
<dbReference type="PANTHER" id="PTHR34383:SF1">
    <property type="entry name" value="ADP-POLYPHOSPHATE PHOSPHOTRANSFERASE"/>
    <property type="match status" value="1"/>
</dbReference>
<proteinExistence type="predicted"/>
<evidence type="ECO:0000313" key="5">
    <source>
        <dbReference type="Proteomes" id="UP001549119"/>
    </source>
</evidence>
<keyword evidence="5" id="KW-1185">Reference proteome</keyword>
<comment type="caution">
    <text evidence="4">The sequence shown here is derived from an EMBL/GenBank/DDBJ whole genome shotgun (WGS) entry which is preliminary data.</text>
</comment>
<feature type="domain" description="Polyphosphate kinase-2-related" evidence="3">
    <location>
        <begin position="40"/>
        <end position="124"/>
    </location>
</feature>
<dbReference type="EMBL" id="JBEPNW010000002">
    <property type="protein sequence ID" value="MET3865392.1"/>
    <property type="molecule type" value="Genomic_DNA"/>
</dbReference>
<dbReference type="InterPro" id="IPR027417">
    <property type="entry name" value="P-loop_NTPase"/>
</dbReference>
<dbReference type="InterPro" id="IPR022488">
    <property type="entry name" value="PPK2-related"/>
</dbReference>
<evidence type="ECO:0000313" key="4">
    <source>
        <dbReference type="EMBL" id="MET3865392.1"/>
    </source>
</evidence>
<name>A0ABV2NFX1_9HYPH</name>
<evidence type="ECO:0000256" key="2">
    <source>
        <dbReference type="ARBA" id="ARBA00024500"/>
    </source>
</evidence>
<organism evidence="4 5">
    <name type="scientific">Methylobacterium radiotolerans</name>
    <dbReference type="NCBI Taxonomy" id="31998"/>
    <lineage>
        <taxon>Bacteria</taxon>
        <taxon>Pseudomonadati</taxon>
        <taxon>Pseudomonadota</taxon>
        <taxon>Alphaproteobacteria</taxon>
        <taxon>Hyphomicrobiales</taxon>
        <taxon>Methylobacteriaceae</taxon>
        <taxon>Methylobacterium</taxon>
    </lineage>
</organism>
<dbReference type="Gene3D" id="3.40.50.300">
    <property type="entry name" value="P-loop containing nucleotide triphosphate hydrolases"/>
    <property type="match status" value="1"/>
</dbReference>